<proteinExistence type="predicted"/>
<evidence type="ECO:0000313" key="3">
    <source>
        <dbReference type="Proteomes" id="UP001597045"/>
    </source>
</evidence>
<evidence type="ECO:0000256" key="1">
    <source>
        <dbReference type="SAM" id="MobiDB-lite"/>
    </source>
</evidence>
<comment type="caution">
    <text evidence="2">The sequence shown here is derived from an EMBL/GenBank/DDBJ whole genome shotgun (WGS) entry which is preliminary data.</text>
</comment>
<gene>
    <name evidence="2" type="ORF">ACFQ1S_19025</name>
</gene>
<dbReference type="EMBL" id="JBHTIS010001096">
    <property type="protein sequence ID" value="MFD1047483.1"/>
    <property type="molecule type" value="Genomic_DNA"/>
</dbReference>
<protein>
    <submittedName>
        <fullName evidence="2">Uncharacterized protein</fullName>
    </submittedName>
</protein>
<feature type="region of interest" description="Disordered" evidence="1">
    <location>
        <begin position="65"/>
        <end position="94"/>
    </location>
</feature>
<keyword evidence="3" id="KW-1185">Reference proteome</keyword>
<evidence type="ECO:0000313" key="2">
    <source>
        <dbReference type="EMBL" id="MFD1047483.1"/>
    </source>
</evidence>
<sequence length="94" mass="10399">QTEVVHASHTEANRVVDAAVAEANQQRSECDAYVDGKLAEFEELLAHTLRTVGKGRSHLRAAQATGIHMPNPHVQQPVRANGNVPFDYEEQTQR</sequence>
<organism evidence="2 3">
    <name type="scientific">Kibdelosporangium lantanae</name>
    <dbReference type="NCBI Taxonomy" id="1497396"/>
    <lineage>
        <taxon>Bacteria</taxon>
        <taxon>Bacillati</taxon>
        <taxon>Actinomycetota</taxon>
        <taxon>Actinomycetes</taxon>
        <taxon>Pseudonocardiales</taxon>
        <taxon>Pseudonocardiaceae</taxon>
        <taxon>Kibdelosporangium</taxon>
    </lineage>
</organism>
<name>A0ABW3MA98_9PSEU</name>
<feature type="non-terminal residue" evidence="2">
    <location>
        <position position="1"/>
    </location>
</feature>
<accession>A0ABW3MA98</accession>
<dbReference type="Proteomes" id="UP001597045">
    <property type="component" value="Unassembled WGS sequence"/>
</dbReference>
<reference evidence="3" key="1">
    <citation type="journal article" date="2019" name="Int. J. Syst. Evol. Microbiol.">
        <title>The Global Catalogue of Microorganisms (GCM) 10K type strain sequencing project: providing services to taxonomists for standard genome sequencing and annotation.</title>
        <authorList>
            <consortium name="The Broad Institute Genomics Platform"/>
            <consortium name="The Broad Institute Genome Sequencing Center for Infectious Disease"/>
            <person name="Wu L."/>
            <person name="Ma J."/>
        </authorList>
    </citation>
    <scope>NUCLEOTIDE SEQUENCE [LARGE SCALE GENOMIC DNA]</scope>
    <source>
        <strain evidence="3">JCM 31486</strain>
    </source>
</reference>